<evidence type="ECO:0000259" key="2">
    <source>
        <dbReference type="Pfam" id="PF03101"/>
    </source>
</evidence>
<proteinExistence type="predicted"/>
<evidence type="ECO:0000313" key="4">
    <source>
        <dbReference type="Proteomes" id="UP001419268"/>
    </source>
</evidence>
<keyword evidence="4" id="KW-1185">Reference proteome</keyword>
<evidence type="ECO:0000313" key="3">
    <source>
        <dbReference type="EMBL" id="KAK9141276.1"/>
    </source>
</evidence>
<name>A0AAP0JW52_9MAGN</name>
<feature type="compositionally biased region" description="Acidic residues" evidence="1">
    <location>
        <begin position="20"/>
        <end position="30"/>
    </location>
</feature>
<dbReference type="PANTHER" id="PTHR46328:SF27">
    <property type="entry name" value="OS12G0287500 PROTEIN"/>
    <property type="match status" value="1"/>
</dbReference>
<protein>
    <recommendedName>
        <fullName evidence="2">FAR1 domain-containing protein</fullName>
    </recommendedName>
</protein>
<dbReference type="Proteomes" id="UP001419268">
    <property type="component" value="Unassembled WGS sequence"/>
</dbReference>
<dbReference type="Pfam" id="PF03101">
    <property type="entry name" value="FAR1"/>
    <property type="match status" value="1"/>
</dbReference>
<dbReference type="AlphaFoldDB" id="A0AAP0JW52"/>
<feature type="domain" description="FAR1" evidence="2">
    <location>
        <begin position="72"/>
        <end position="162"/>
    </location>
</feature>
<comment type="caution">
    <text evidence="3">The sequence shown here is derived from an EMBL/GenBank/DDBJ whole genome shotgun (WGS) entry which is preliminary data.</text>
</comment>
<organism evidence="3 4">
    <name type="scientific">Stephania cephalantha</name>
    <dbReference type="NCBI Taxonomy" id="152367"/>
    <lineage>
        <taxon>Eukaryota</taxon>
        <taxon>Viridiplantae</taxon>
        <taxon>Streptophyta</taxon>
        <taxon>Embryophyta</taxon>
        <taxon>Tracheophyta</taxon>
        <taxon>Spermatophyta</taxon>
        <taxon>Magnoliopsida</taxon>
        <taxon>Ranunculales</taxon>
        <taxon>Menispermaceae</taxon>
        <taxon>Menispermoideae</taxon>
        <taxon>Cissampelideae</taxon>
        <taxon>Stephania</taxon>
    </lineage>
</organism>
<dbReference type="PANTHER" id="PTHR46328">
    <property type="entry name" value="FAR-RED IMPAIRED RESPONSIVE (FAR1) FAMILY PROTEIN-RELATED"/>
    <property type="match status" value="1"/>
</dbReference>
<feature type="region of interest" description="Disordered" evidence="1">
    <location>
        <begin position="1"/>
        <end position="34"/>
    </location>
</feature>
<dbReference type="EMBL" id="JBBNAG010000004">
    <property type="protein sequence ID" value="KAK9141276.1"/>
    <property type="molecule type" value="Genomic_DNA"/>
</dbReference>
<reference evidence="3 4" key="1">
    <citation type="submission" date="2024-01" db="EMBL/GenBank/DDBJ databases">
        <title>Genome assemblies of Stephania.</title>
        <authorList>
            <person name="Yang L."/>
        </authorList>
    </citation>
    <scope>NUCLEOTIDE SEQUENCE [LARGE SCALE GENOMIC DNA]</scope>
    <source>
        <strain evidence="3">JXDWG</strain>
        <tissue evidence="3">Leaf</tissue>
    </source>
</reference>
<dbReference type="InterPro" id="IPR004330">
    <property type="entry name" value="FAR1_DNA_bnd_dom"/>
</dbReference>
<sequence>MTDTSSQGFDIMESDKAGDDDTSDDLDAAEEYQSTSENNMMFDLPIQKLDGMAGPSEPYVGMEFNSADDAREYYDAYARSNGFTVRVNRKRRSRIDRAVIGFDYVCSKEGFRRKKYIREDKLLRLSKQTRVGCKAILVIAYRRDIEKWVVTNFGRVHNHDLMIPSEIPVRHSEKAPLNEDDKDKKIRELTAKLYNERQRFQRQCLAYEEQCAAYKAQLNKILKDIEAHNDHLTKKVEGVVQSIREIENEDSDHGKSVTIWGQENERQ</sequence>
<gene>
    <name evidence="3" type="ORF">Scep_010957</name>
</gene>
<accession>A0AAP0JW52</accession>
<evidence type="ECO:0000256" key="1">
    <source>
        <dbReference type="SAM" id="MobiDB-lite"/>
    </source>
</evidence>
<feature type="region of interest" description="Disordered" evidence="1">
    <location>
        <begin position="245"/>
        <end position="267"/>
    </location>
</feature>